<keyword evidence="5 8" id="KW-1133">Transmembrane helix</keyword>
<evidence type="ECO:0000256" key="2">
    <source>
        <dbReference type="ARBA" id="ARBA00005236"/>
    </source>
</evidence>
<dbReference type="Proteomes" id="UP000222531">
    <property type="component" value="Unassembled WGS sequence"/>
</dbReference>
<gene>
    <name evidence="10" type="ORF">BLA24_26205</name>
</gene>
<dbReference type="GO" id="GO:0098797">
    <property type="term" value="C:plasma membrane protein complex"/>
    <property type="evidence" value="ECO:0007669"/>
    <property type="project" value="TreeGrafter"/>
</dbReference>
<organism evidence="10 11">
    <name type="scientific">Streptomyces cinnamoneus</name>
    <name type="common">Streptoverticillium cinnamoneum</name>
    <dbReference type="NCBI Taxonomy" id="53446"/>
    <lineage>
        <taxon>Bacteria</taxon>
        <taxon>Bacillati</taxon>
        <taxon>Actinomycetota</taxon>
        <taxon>Actinomycetes</taxon>
        <taxon>Kitasatosporales</taxon>
        <taxon>Streptomycetaceae</taxon>
        <taxon>Streptomyces</taxon>
        <taxon>Streptomyces cinnamoneus group</taxon>
    </lineage>
</organism>
<feature type="transmembrane region" description="Helical" evidence="8">
    <location>
        <begin position="701"/>
        <end position="726"/>
    </location>
</feature>
<feature type="transmembrane region" description="Helical" evidence="8">
    <location>
        <begin position="333"/>
        <end position="352"/>
    </location>
</feature>
<feature type="transmembrane region" description="Helical" evidence="8">
    <location>
        <begin position="249"/>
        <end position="271"/>
    </location>
</feature>
<evidence type="ECO:0000313" key="11">
    <source>
        <dbReference type="Proteomes" id="UP000222531"/>
    </source>
</evidence>
<feature type="transmembrane region" description="Helical" evidence="8">
    <location>
        <begin position="738"/>
        <end position="760"/>
    </location>
</feature>
<evidence type="ECO:0000256" key="3">
    <source>
        <dbReference type="ARBA" id="ARBA00022475"/>
    </source>
</evidence>
<feature type="domain" description="ABC3 transporter permease C-terminal" evidence="9">
    <location>
        <begin position="659"/>
        <end position="768"/>
    </location>
</feature>
<dbReference type="AlphaFoldDB" id="A0A2G1XEU5"/>
<dbReference type="PANTHER" id="PTHR30489">
    <property type="entry name" value="LIPOPROTEIN-RELEASING SYSTEM TRANSMEMBRANE PROTEIN LOLE"/>
    <property type="match status" value="1"/>
</dbReference>
<evidence type="ECO:0000313" key="10">
    <source>
        <dbReference type="EMBL" id="PHQ49746.1"/>
    </source>
</evidence>
<feature type="compositionally biased region" description="Basic and acidic residues" evidence="7">
    <location>
        <begin position="45"/>
        <end position="57"/>
    </location>
</feature>
<dbReference type="Pfam" id="PF02687">
    <property type="entry name" value="FtsX"/>
    <property type="match status" value="2"/>
</dbReference>
<evidence type="ECO:0000256" key="1">
    <source>
        <dbReference type="ARBA" id="ARBA00004651"/>
    </source>
</evidence>
<evidence type="ECO:0000256" key="8">
    <source>
        <dbReference type="SAM" id="Phobius"/>
    </source>
</evidence>
<comment type="caution">
    <text evidence="10">The sequence shown here is derived from an EMBL/GenBank/DDBJ whole genome shotgun (WGS) entry which is preliminary data.</text>
</comment>
<reference evidence="10 11" key="1">
    <citation type="journal article" date="2017" name="Biochemistry">
        <title>Identification of the Biosynthetic Pathway for the Antibiotic Bicyclomycin.</title>
        <authorList>
            <person name="Patteson J."/>
            <person name="Cai W."/>
            <person name="Johnson R.A."/>
            <person name="Santa Maria K."/>
            <person name="Li B."/>
        </authorList>
    </citation>
    <scope>NUCLEOTIDE SEQUENCE [LARGE SCALE GENOMIC DNA]</scope>
    <source>
        <strain evidence="10 11">ATCC 21532</strain>
    </source>
</reference>
<feature type="region of interest" description="Disordered" evidence="7">
    <location>
        <begin position="533"/>
        <end position="558"/>
    </location>
</feature>
<feature type="transmembrane region" description="Helical" evidence="8">
    <location>
        <begin position="13"/>
        <end position="37"/>
    </location>
</feature>
<keyword evidence="6 8" id="KW-0472">Membrane</keyword>
<feature type="transmembrane region" description="Helical" evidence="8">
    <location>
        <begin position="653"/>
        <end position="674"/>
    </location>
</feature>
<comment type="subcellular location">
    <subcellularLocation>
        <location evidence="1">Cell membrane</location>
        <topology evidence="1">Multi-pass membrane protein</topology>
    </subcellularLocation>
</comment>
<feature type="domain" description="ABC3 transporter permease C-terminal" evidence="9">
    <location>
        <begin position="203"/>
        <end position="314"/>
    </location>
</feature>
<evidence type="ECO:0000256" key="6">
    <source>
        <dbReference type="ARBA" id="ARBA00023136"/>
    </source>
</evidence>
<feature type="transmembrane region" description="Helical" evidence="8">
    <location>
        <begin position="193"/>
        <end position="217"/>
    </location>
</feature>
<proteinExistence type="inferred from homology"/>
<dbReference type="GO" id="GO:0044874">
    <property type="term" value="P:lipoprotein localization to outer membrane"/>
    <property type="evidence" value="ECO:0007669"/>
    <property type="project" value="TreeGrafter"/>
</dbReference>
<dbReference type="OrthoDB" id="3654456at2"/>
<keyword evidence="11" id="KW-1185">Reference proteome</keyword>
<accession>A0A2G1XEU5</accession>
<dbReference type="EMBL" id="NHZO01000154">
    <property type="protein sequence ID" value="PHQ49746.1"/>
    <property type="molecule type" value="Genomic_DNA"/>
</dbReference>
<sequence length="775" mass="82074">MGVRFTVTGGREAWFRTALTALGVGLGVALLMIAASVPQMMAQRQHREAARAPHVAEEGDEPVGRGPGTLILQRADTDFHDKPVAGVLLRPEGPKAPVPPGLREIPAPGEMVVSPALGRLLASADGAVLRERFPHRIVGTIGSSGLIGPSELSYYAGDDRITLDGPHGPGIHDTPARVDAFGTAEEKEPISPVLLVLAIMTCVVLLLPVAVFMATAVRFGGERRDRRLAALRLVGADARTTRRIAAGEALAGAVLGLGAGVTLFLLLREFAADVTIRDSSVFPSDMVPRPALVALIAVTVPAMAVVVTLFALRGVTIEPLGVMRDTGPRRRRLWWRLLFPVAGVALLFPLFGRASMDPWGDPLNTSQVAGGAVLLLVGITLLLPWVLQVLVDRLRGGAPAWQLAYRRLQLGSGPAARAVSGVTVAVAGAIAVQMLFAGVRGGYELPGDEASHSSMSGVFRAASAAETHDYAERFRATRGVVNAAVVVEEYATRDGRADRTTAISVGDCAELRRIARLDSCRDGDVFVADSPGGIRESDHFPPGSKLTMSEYLDPGSTREPRTYRWTVPDSARIVRTLPGPGEEFRGGVLATPSAIDTAAMPTASTRVRVQARPDDPDALERIRNTAAAIDPALRVWRDGGVVKDANYAMIERGLLIGTVGTLGLIGAGILVSTLEQLRERRRTLSALAAFGTPRSTLGWSVLWQTAIPVVLGMVLATGGGISLGWVMLQVVDGTVRDWFAFLPVTGAGAGVIALVTLASLPPLWRMTRPDGLRTE</sequence>
<dbReference type="PANTHER" id="PTHR30489:SF0">
    <property type="entry name" value="LIPOPROTEIN-RELEASING SYSTEM TRANSMEMBRANE PROTEIN LOLE"/>
    <property type="match status" value="1"/>
</dbReference>
<dbReference type="InterPro" id="IPR051447">
    <property type="entry name" value="Lipoprotein-release_system"/>
</dbReference>
<name>A0A2G1XEU5_STRCJ</name>
<evidence type="ECO:0000256" key="7">
    <source>
        <dbReference type="SAM" id="MobiDB-lite"/>
    </source>
</evidence>
<feature type="transmembrane region" description="Helical" evidence="8">
    <location>
        <begin position="372"/>
        <end position="394"/>
    </location>
</feature>
<evidence type="ECO:0000256" key="4">
    <source>
        <dbReference type="ARBA" id="ARBA00022692"/>
    </source>
</evidence>
<keyword evidence="3" id="KW-1003">Cell membrane</keyword>
<feature type="region of interest" description="Disordered" evidence="7">
    <location>
        <begin position="45"/>
        <end position="66"/>
    </location>
</feature>
<dbReference type="InterPro" id="IPR003838">
    <property type="entry name" value="ABC3_permease_C"/>
</dbReference>
<evidence type="ECO:0000256" key="5">
    <source>
        <dbReference type="ARBA" id="ARBA00022989"/>
    </source>
</evidence>
<feature type="transmembrane region" description="Helical" evidence="8">
    <location>
        <begin position="415"/>
        <end position="436"/>
    </location>
</feature>
<protein>
    <recommendedName>
        <fullName evidence="9">ABC3 transporter permease C-terminal domain-containing protein</fullName>
    </recommendedName>
</protein>
<keyword evidence="4 8" id="KW-0812">Transmembrane</keyword>
<feature type="transmembrane region" description="Helical" evidence="8">
    <location>
        <begin position="291"/>
        <end position="312"/>
    </location>
</feature>
<comment type="similarity">
    <text evidence="2">Belongs to the ABC-4 integral membrane protein family. LolC/E subfamily.</text>
</comment>
<evidence type="ECO:0000259" key="9">
    <source>
        <dbReference type="Pfam" id="PF02687"/>
    </source>
</evidence>